<evidence type="ECO:0000256" key="4">
    <source>
        <dbReference type="ARBA" id="ARBA00022824"/>
    </source>
</evidence>
<dbReference type="CDD" id="cd01851">
    <property type="entry name" value="GBP"/>
    <property type="match status" value="1"/>
</dbReference>
<dbReference type="HOGENOM" id="CLU_011270_1_0_1"/>
<keyword evidence="12" id="KW-1185">Reference proteome</keyword>
<evidence type="ECO:0000256" key="8">
    <source>
        <dbReference type="PROSITE-ProRule" id="PRU01052"/>
    </source>
</evidence>
<dbReference type="Pfam" id="PF05879">
    <property type="entry name" value="RHD3_GTPase"/>
    <property type="match status" value="1"/>
</dbReference>
<dbReference type="InterPro" id="IPR027417">
    <property type="entry name" value="P-loop_NTPase"/>
</dbReference>
<proteinExistence type="inferred from homology"/>
<reference evidence="11 12" key="1">
    <citation type="journal article" date="2011" name="Science">
        <title>The Selaginella genome identifies genetic changes associated with the evolution of vascular plants.</title>
        <authorList>
            <person name="Banks J.A."/>
            <person name="Nishiyama T."/>
            <person name="Hasebe M."/>
            <person name="Bowman J.L."/>
            <person name="Gribskov M."/>
            <person name="dePamphilis C."/>
            <person name="Albert V.A."/>
            <person name="Aono N."/>
            <person name="Aoyama T."/>
            <person name="Ambrose B.A."/>
            <person name="Ashton N.W."/>
            <person name="Axtell M.J."/>
            <person name="Barker E."/>
            <person name="Barker M.S."/>
            <person name="Bennetzen J.L."/>
            <person name="Bonawitz N.D."/>
            <person name="Chapple C."/>
            <person name="Cheng C."/>
            <person name="Correa L.G."/>
            <person name="Dacre M."/>
            <person name="DeBarry J."/>
            <person name="Dreyer I."/>
            <person name="Elias M."/>
            <person name="Engstrom E.M."/>
            <person name="Estelle M."/>
            <person name="Feng L."/>
            <person name="Finet C."/>
            <person name="Floyd S.K."/>
            <person name="Frommer W.B."/>
            <person name="Fujita T."/>
            <person name="Gramzow L."/>
            <person name="Gutensohn M."/>
            <person name="Harholt J."/>
            <person name="Hattori M."/>
            <person name="Heyl A."/>
            <person name="Hirai T."/>
            <person name="Hiwatashi Y."/>
            <person name="Ishikawa M."/>
            <person name="Iwata M."/>
            <person name="Karol K.G."/>
            <person name="Koehler B."/>
            <person name="Kolukisaoglu U."/>
            <person name="Kubo M."/>
            <person name="Kurata T."/>
            <person name="Lalonde S."/>
            <person name="Li K."/>
            <person name="Li Y."/>
            <person name="Litt A."/>
            <person name="Lyons E."/>
            <person name="Manning G."/>
            <person name="Maruyama T."/>
            <person name="Michael T.P."/>
            <person name="Mikami K."/>
            <person name="Miyazaki S."/>
            <person name="Morinaga S."/>
            <person name="Murata T."/>
            <person name="Mueller-Roeber B."/>
            <person name="Nelson D.R."/>
            <person name="Obara M."/>
            <person name="Oguri Y."/>
            <person name="Olmstead R.G."/>
            <person name="Onodera N."/>
            <person name="Petersen B.L."/>
            <person name="Pils B."/>
            <person name="Prigge M."/>
            <person name="Rensing S.A."/>
            <person name="Riano-Pachon D.M."/>
            <person name="Roberts A.W."/>
            <person name="Sato Y."/>
            <person name="Scheller H.V."/>
            <person name="Schulz B."/>
            <person name="Schulz C."/>
            <person name="Shakirov E.V."/>
            <person name="Shibagaki N."/>
            <person name="Shinohara N."/>
            <person name="Shippen D.E."/>
            <person name="Soerensen I."/>
            <person name="Sotooka R."/>
            <person name="Sugimoto N."/>
            <person name="Sugita M."/>
            <person name="Sumikawa N."/>
            <person name="Tanurdzic M."/>
            <person name="Theissen G."/>
            <person name="Ulvskov P."/>
            <person name="Wakazuki S."/>
            <person name="Weng J.K."/>
            <person name="Willats W.W."/>
            <person name="Wipf D."/>
            <person name="Wolf P.G."/>
            <person name="Yang L."/>
            <person name="Zimmer A.D."/>
            <person name="Zhu Q."/>
            <person name="Mitros T."/>
            <person name="Hellsten U."/>
            <person name="Loque D."/>
            <person name="Otillar R."/>
            <person name="Salamov A."/>
            <person name="Schmutz J."/>
            <person name="Shapiro H."/>
            <person name="Lindquist E."/>
            <person name="Lucas S."/>
            <person name="Rokhsar D."/>
            <person name="Grigoriev I.V."/>
        </authorList>
    </citation>
    <scope>NUCLEOTIDE SEQUENCE [LARGE SCALE GENOMIC DNA]</scope>
</reference>
<evidence type="ECO:0000256" key="1">
    <source>
        <dbReference type="ARBA" id="ARBA00022692"/>
    </source>
</evidence>
<keyword evidence="3" id="KW-0378">Hydrolase</keyword>
<protein>
    <submittedName>
        <fullName evidence="11">Uncharacterized protein RHD3-2</fullName>
    </submittedName>
</protein>
<dbReference type="eggNOG" id="KOG2203">
    <property type="taxonomic scope" value="Eukaryota"/>
</dbReference>
<keyword evidence="1" id="KW-0812">Transmembrane</keyword>
<dbReference type="GO" id="GO:0005783">
    <property type="term" value="C:endoplasmic reticulum"/>
    <property type="evidence" value="ECO:0000318"/>
    <property type="project" value="GO_Central"/>
</dbReference>
<dbReference type="KEGG" id="smo:SELMODRAFT_439743"/>
<dbReference type="PANTHER" id="PTHR45923">
    <property type="entry name" value="PROTEIN SEY1"/>
    <property type="match status" value="1"/>
</dbReference>
<dbReference type="Gene3D" id="3.40.50.300">
    <property type="entry name" value="P-loop containing nucleotide triphosphate hydrolases"/>
    <property type="match status" value="1"/>
</dbReference>
<organism evidence="12">
    <name type="scientific">Selaginella moellendorffii</name>
    <name type="common">Spikemoss</name>
    <dbReference type="NCBI Taxonomy" id="88036"/>
    <lineage>
        <taxon>Eukaryota</taxon>
        <taxon>Viridiplantae</taxon>
        <taxon>Streptophyta</taxon>
        <taxon>Embryophyta</taxon>
        <taxon>Tracheophyta</taxon>
        <taxon>Lycopodiopsida</taxon>
        <taxon>Selaginellales</taxon>
        <taxon>Selaginellaceae</taxon>
        <taxon>Selaginella</taxon>
    </lineage>
</organism>
<dbReference type="OMA" id="ACAQSCI"/>
<evidence type="ECO:0000259" key="10">
    <source>
        <dbReference type="PROSITE" id="PS51715"/>
    </source>
</evidence>
<gene>
    <name evidence="11" type="primary">RHD3-2</name>
    <name evidence="11" type="ORF">SELMODRAFT_439743</name>
</gene>
<dbReference type="PROSITE" id="PS51715">
    <property type="entry name" value="G_GB1_RHD3"/>
    <property type="match status" value="1"/>
</dbReference>
<dbReference type="EMBL" id="GL377573">
    <property type="protein sequence ID" value="EFJ31796.1"/>
    <property type="molecule type" value="Genomic_DNA"/>
</dbReference>
<dbReference type="InParanoid" id="D8R6Y4"/>
<sequence>MHSQENGFTVPTMQLIDGSGKFNEAGLEEFVKSVRLPECGLSYAVVSIMGPQSSGKSTLLNHLFRTRFREMDAFKGRSQTTQGVWLAKASGIEPCTLILDLEGTDGRERGEDDTAFEKQSSLFALAVSDVVLINMWCHDIGREHAANKPLLKTVFQVMMRLFTPRKTTLLFVIRDKTKVMVATVRCEEIANEKFLALSADEEWRELSEAAKSVPVAGFGKRLDSLLDQYVSSYDSEAAYFDAQVRDHKREFLMNRILELVQPSYQAVLAHYRAKALATFKQAADASSASSETEGFAAAIRRCTKECLDEFDRGCEDANVKLAGWDSSKVKEKLRRDVDAHASNLKAKRLAEIVGKSERQLEDVLGNSVSTLLDAASSDTWPSLRTLVAHETNLAKDALLQAVSGFELDAAELRRIEEDFVAFGRNVVEKRAREEASQALIRMKDRFNTVFSHDEDLMPRVWTGEEDVRMITKDARLSAIKLLSVLSVIRLEEDASDNVEETLTGLLGEIPERLQSPANATAVDRSLATSASSALAASTWDGVPSEKMLLSPIDCRNLWRQFKAETEYTVSQALAAQEANKRGASWLPPPWAIVAMVVLGFNEFMALLRNPIYLAVVFVLYLVGKAVWVQLDIGREFQNGMLSGMISISTKLLPTFMNIMKRLVEEGQQATTGSSGVYREVPMEEFPSSSDSSSSESSKARRRQQGLSKQH</sequence>
<keyword evidence="6" id="KW-0342">GTP-binding</keyword>
<keyword evidence="7" id="KW-0472">Membrane</keyword>
<feature type="compositionally biased region" description="Basic residues" evidence="9">
    <location>
        <begin position="699"/>
        <end position="710"/>
    </location>
</feature>
<dbReference type="Proteomes" id="UP000001514">
    <property type="component" value="Unassembled WGS sequence"/>
</dbReference>
<dbReference type="FunCoup" id="D8R6Y4">
    <property type="interactions" value="3475"/>
</dbReference>
<dbReference type="GO" id="GO:0005525">
    <property type="term" value="F:GTP binding"/>
    <property type="evidence" value="ECO:0007669"/>
    <property type="project" value="UniProtKB-KW"/>
</dbReference>
<evidence type="ECO:0000256" key="9">
    <source>
        <dbReference type="SAM" id="MobiDB-lite"/>
    </source>
</evidence>
<evidence type="ECO:0000313" key="11">
    <source>
        <dbReference type="EMBL" id="EFJ31796.1"/>
    </source>
</evidence>
<dbReference type="GO" id="GO:0003924">
    <property type="term" value="F:GTPase activity"/>
    <property type="evidence" value="ECO:0000318"/>
    <property type="project" value="GO_Central"/>
</dbReference>
<dbReference type="Pfam" id="PF20428">
    <property type="entry name" value="Sey1_3HB"/>
    <property type="match status" value="1"/>
</dbReference>
<evidence type="ECO:0000313" key="12">
    <source>
        <dbReference type="Proteomes" id="UP000001514"/>
    </source>
</evidence>
<comment type="similarity">
    <text evidence="8">Belongs to the TRAFAC class dynamin-like GTPase superfamily. GB1/RHD3 GTPase family.</text>
</comment>
<dbReference type="STRING" id="88036.D8R6Y4"/>
<dbReference type="Gramene" id="EFJ31796">
    <property type="protein sequence ID" value="EFJ31796"/>
    <property type="gene ID" value="SELMODRAFT_439743"/>
</dbReference>
<name>D8R6Y4_SELML</name>
<evidence type="ECO:0000256" key="3">
    <source>
        <dbReference type="ARBA" id="ARBA00022801"/>
    </source>
</evidence>
<evidence type="ECO:0000256" key="5">
    <source>
        <dbReference type="ARBA" id="ARBA00022989"/>
    </source>
</evidence>
<accession>D8R6Y4</accession>
<feature type="compositionally biased region" description="Low complexity" evidence="9">
    <location>
        <begin position="687"/>
        <end position="696"/>
    </location>
</feature>
<evidence type="ECO:0000256" key="2">
    <source>
        <dbReference type="ARBA" id="ARBA00022741"/>
    </source>
</evidence>
<keyword evidence="5" id="KW-1133">Transmembrane helix</keyword>
<dbReference type="SUPFAM" id="SSF52540">
    <property type="entry name" value="P-loop containing nucleoside triphosphate hydrolases"/>
    <property type="match status" value="1"/>
</dbReference>
<dbReference type="InterPro" id="IPR008803">
    <property type="entry name" value="RHD3/Sey1"/>
</dbReference>
<dbReference type="InterPro" id="IPR030386">
    <property type="entry name" value="G_GB1_RHD3_dom"/>
</dbReference>
<keyword evidence="2" id="KW-0547">Nucleotide-binding</keyword>
<dbReference type="GO" id="GO:0016320">
    <property type="term" value="P:endoplasmic reticulum membrane fusion"/>
    <property type="evidence" value="ECO:0000318"/>
    <property type="project" value="GO_Central"/>
</dbReference>
<dbReference type="InterPro" id="IPR046758">
    <property type="entry name" value="Sey1/RHD3-like_3HB"/>
</dbReference>
<keyword evidence="4" id="KW-0256">Endoplasmic reticulum</keyword>
<feature type="region of interest" description="Disordered" evidence="9">
    <location>
        <begin position="670"/>
        <end position="710"/>
    </location>
</feature>
<dbReference type="PANTHER" id="PTHR45923:SF2">
    <property type="entry name" value="PROTEIN SEY1"/>
    <property type="match status" value="1"/>
</dbReference>
<feature type="domain" description="GB1/RHD3-type G" evidence="10">
    <location>
        <begin position="40"/>
        <end position="175"/>
    </location>
</feature>
<evidence type="ECO:0000256" key="6">
    <source>
        <dbReference type="ARBA" id="ARBA00023134"/>
    </source>
</evidence>
<dbReference type="AlphaFoldDB" id="D8R6Y4"/>
<evidence type="ECO:0000256" key="7">
    <source>
        <dbReference type="ARBA" id="ARBA00023136"/>
    </source>
</evidence>